<proteinExistence type="predicted"/>
<dbReference type="Proteomes" id="UP001152622">
    <property type="component" value="Chromosome 13"/>
</dbReference>
<evidence type="ECO:0000313" key="2">
    <source>
        <dbReference type="Proteomes" id="UP001152622"/>
    </source>
</evidence>
<reference evidence="1" key="1">
    <citation type="journal article" date="2023" name="Science">
        <title>Genome structures resolve the early diversification of teleost fishes.</title>
        <authorList>
            <person name="Parey E."/>
            <person name="Louis A."/>
            <person name="Montfort J."/>
            <person name="Bouchez O."/>
            <person name="Roques C."/>
            <person name="Iampietro C."/>
            <person name="Lluch J."/>
            <person name="Castinel A."/>
            <person name="Donnadieu C."/>
            <person name="Desvignes T."/>
            <person name="Floi Bucao C."/>
            <person name="Jouanno E."/>
            <person name="Wen M."/>
            <person name="Mejri S."/>
            <person name="Dirks R."/>
            <person name="Jansen H."/>
            <person name="Henkel C."/>
            <person name="Chen W.J."/>
            <person name="Zahm M."/>
            <person name="Cabau C."/>
            <person name="Klopp C."/>
            <person name="Thompson A.W."/>
            <person name="Robinson-Rechavi M."/>
            <person name="Braasch I."/>
            <person name="Lecointre G."/>
            <person name="Bobe J."/>
            <person name="Postlethwait J.H."/>
            <person name="Berthelot C."/>
            <person name="Roest Crollius H."/>
            <person name="Guiguen Y."/>
        </authorList>
    </citation>
    <scope>NUCLEOTIDE SEQUENCE</scope>
    <source>
        <strain evidence="1">WJC10195</strain>
    </source>
</reference>
<dbReference type="EMBL" id="JAINUF010000013">
    <property type="protein sequence ID" value="KAJ8344073.1"/>
    <property type="molecule type" value="Genomic_DNA"/>
</dbReference>
<accession>A0A9Q1ESE9</accession>
<organism evidence="1 2">
    <name type="scientific">Synaphobranchus kaupii</name>
    <name type="common">Kaup's arrowtooth eel</name>
    <dbReference type="NCBI Taxonomy" id="118154"/>
    <lineage>
        <taxon>Eukaryota</taxon>
        <taxon>Metazoa</taxon>
        <taxon>Chordata</taxon>
        <taxon>Craniata</taxon>
        <taxon>Vertebrata</taxon>
        <taxon>Euteleostomi</taxon>
        <taxon>Actinopterygii</taxon>
        <taxon>Neopterygii</taxon>
        <taxon>Teleostei</taxon>
        <taxon>Anguilliformes</taxon>
        <taxon>Synaphobranchidae</taxon>
        <taxon>Synaphobranchus</taxon>
    </lineage>
</organism>
<sequence>MRVLNMTPLRQGEERVQGKSKQLLATDVSKEAQHRRSDSRGLASILGIHICRTVRPCGVQRGRYADGSSIISLGVSAEAEWNPFSCSGSDGRGSLRCLTHPHHLANASWKAMTSQMGVPRRALSSL</sequence>
<evidence type="ECO:0000313" key="1">
    <source>
        <dbReference type="EMBL" id="KAJ8344073.1"/>
    </source>
</evidence>
<keyword evidence="2" id="KW-1185">Reference proteome</keyword>
<name>A0A9Q1ESE9_SYNKA</name>
<comment type="caution">
    <text evidence="1">The sequence shown here is derived from an EMBL/GenBank/DDBJ whole genome shotgun (WGS) entry which is preliminary data.</text>
</comment>
<dbReference type="AlphaFoldDB" id="A0A9Q1ESE9"/>
<gene>
    <name evidence="1" type="ORF">SKAU_G00314020</name>
</gene>
<protein>
    <submittedName>
        <fullName evidence="1">Uncharacterized protein</fullName>
    </submittedName>
</protein>